<evidence type="ECO:0000256" key="1">
    <source>
        <dbReference type="SAM" id="MobiDB-lite"/>
    </source>
</evidence>
<organism evidence="3 4">
    <name type="scientific">Candidatus Abyssobacteria bacterium SURF_17</name>
    <dbReference type="NCBI Taxonomy" id="2093361"/>
    <lineage>
        <taxon>Bacteria</taxon>
        <taxon>Pseudomonadati</taxon>
        <taxon>Candidatus Hydrogenedentota</taxon>
        <taxon>Candidatus Abyssobacteria</taxon>
    </lineage>
</organism>
<evidence type="ECO:0000313" key="4">
    <source>
        <dbReference type="Proteomes" id="UP000285961"/>
    </source>
</evidence>
<reference evidence="3 4" key="1">
    <citation type="journal article" date="2017" name="ISME J.">
        <title>Energy and carbon metabolisms in a deep terrestrial subsurface fluid microbial community.</title>
        <authorList>
            <person name="Momper L."/>
            <person name="Jungbluth S.P."/>
            <person name="Lee M.D."/>
            <person name="Amend J.P."/>
        </authorList>
    </citation>
    <scope>NUCLEOTIDE SEQUENCE [LARGE SCALE GENOMIC DNA]</scope>
    <source>
        <strain evidence="3">SURF_17</strain>
    </source>
</reference>
<protein>
    <submittedName>
        <fullName evidence="3">Uncharacterized protein</fullName>
    </submittedName>
</protein>
<comment type="caution">
    <text evidence="3">The sequence shown here is derived from an EMBL/GenBank/DDBJ whole genome shotgun (WGS) entry which is preliminary data.</text>
</comment>
<keyword evidence="2" id="KW-0472">Membrane</keyword>
<proteinExistence type="predicted"/>
<dbReference type="EMBL" id="QZKI01000001">
    <property type="protein sequence ID" value="RJP75670.1"/>
    <property type="molecule type" value="Genomic_DNA"/>
</dbReference>
<dbReference type="Proteomes" id="UP000285961">
    <property type="component" value="Unassembled WGS sequence"/>
</dbReference>
<dbReference type="AlphaFoldDB" id="A0A419FA32"/>
<evidence type="ECO:0000256" key="2">
    <source>
        <dbReference type="SAM" id="Phobius"/>
    </source>
</evidence>
<keyword evidence="2" id="KW-1133">Transmembrane helix</keyword>
<gene>
    <name evidence="3" type="ORF">C4532_00135</name>
</gene>
<keyword evidence="2" id="KW-0812">Transmembrane</keyword>
<sequence>MHNPLSFKQAEKKAGASRYQSRTPLSHHEIDASYSLEVFSRQEAMRHRSSFVRQVFAASLMWAQALYGHLFIP</sequence>
<evidence type="ECO:0000313" key="3">
    <source>
        <dbReference type="EMBL" id="RJP75670.1"/>
    </source>
</evidence>
<name>A0A419FA32_9BACT</name>
<feature type="transmembrane region" description="Helical" evidence="2">
    <location>
        <begin position="51"/>
        <end position="72"/>
    </location>
</feature>
<accession>A0A419FA32</accession>
<feature type="region of interest" description="Disordered" evidence="1">
    <location>
        <begin position="1"/>
        <end position="24"/>
    </location>
</feature>